<dbReference type="STRING" id="402626.Rpic_2768"/>
<reference evidence="1" key="1">
    <citation type="submission" date="2008-05" db="EMBL/GenBank/DDBJ databases">
        <title>Complete sequence of chromosome1 of Ralstonia pickettii 12J.</title>
        <authorList>
            <consortium name="US DOE Joint Genome Institute"/>
            <person name="Lucas S."/>
            <person name="Copeland A."/>
            <person name="Lapidus A."/>
            <person name="Glavina del Rio T."/>
            <person name="Dalin E."/>
            <person name="Tice H."/>
            <person name="Bruce D."/>
            <person name="Goodwin L."/>
            <person name="Pitluck S."/>
            <person name="Meincke L."/>
            <person name="Brettin T."/>
            <person name="Detter J.C."/>
            <person name="Han C."/>
            <person name="Kuske C.R."/>
            <person name="Schmutz J."/>
            <person name="Larimer F."/>
            <person name="Land M."/>
            <person name="Hauser L."/>
            <person name="Kyrpides N."/>
            <person name="Mikhailova N."/>
            <person name="Marsh T."/>
            <person name="Richardson P."/>
        </authorList>
    </citation>
    <scope>NUCLEOTIDE SEQUENCE</scope>
    <source>
        <strain evidence="1">12J</strain>
    </source>
</reference>
<dbReference type="EMBL" id="CP001068">
    <property type="protein sequence ID" value="ACD27892.1"/>
    <property type="molecule type" value="Genomic_DNA"/>
</dbReference>
<name>B2UB43_RALPJ</name>
<accession>B2UB43</accession>
<dbReference type="eggNOG" id="ENOG50329EK">
    <property type="taxonomic scope" value="Bacteria"/>
</dbReference>
<organism evidence="1">
    <name type="scientific">Ralstonia pickettii (strain 12J)</name>
    <dbReference type="NCBI Taxonomy" id="402626"/>
    <lineage>
        <taxon>Bacteria</taxon>
        <taxon>Pseudomonadati</taxon>
        <taxon>Pseudomonadota</taxon>
        <taxon>Betaproteobacteria</taxon>
        <taxon>Burkholderiales</taxon>
        <taxon>Burkholderiaceae</taxon>
        <taxon>Ralstonia</taxon>
    </lineage>
</organism>
<sequence>MARSMLLSSLVPQLLPPSPAAVPRAVALPARQHVRLRVTVPGDTPHAVRRQMHALLGDALGLYIVRHDARRKAVTVDLELAHADVDAVIGALLHGLPRATLGRITPLRTSHKRAHAVLH</sequence>
<proteinExistence type="predicted"/>
<dbReference type="HOGENOM" id="CLU_2013394_0_0_4"/>
<protein>
    <submittedName>
        <fullName evidence="1">Uncharacterized protein</fullName>
    </submittedName>
</protein>
<dbReference type="AlphaFoldDB" id="B2UB43"/>
<dbReference type="KEGG" id="rpi:Rpic_2768"/>
<gene>
    <name evidence="1" type="ordered locus">Rpic_2768</name>
</gene>
<evidence type="ECO:0000313" key="1">
    <source>
        <dbReference type="EMBL" id="ACD27892.1"/>
    </source>
</evidence>